<dbReference type="PANTHER" id="PTHR16026">
    <property type="entry name" value="CARTILAGE ACIDIC PROTEIN 1"/>
    <property type="match status" value="1"/>
</dbReference>
<feature type="region of interest" description="Disordered" evidence="2">
    <location>
        <begin position="1"/>
        <end position="25"/>
    </location>
</feature>
<dbReference type="InterPro" id="IPR027039">
    <property type="entry name" value="Crtac1"/>
</dbReference>
<evidence type="ECO:0000313" key="4">
    <source>
        <dbReference type="EMBL" id="SDY68484.1"/>
    </source>
</evidence>
<dbReference type="InterPro" id="IPR011519">
    <property type="entry name" value="UnbV_ASPIC"/>
</dbReference>
<evidence type="ECO:0000313" key="5">
    <source>
        <dbReference type="Proteomes" id="UP000199286"/>
    </source>
</evidence>
<dbReference type="AlphaFoldDB" id="A0A1H3LWU0"/>
<dbReference type="Pfam" id="PF13517">
    <property type="entry name" value="FG-GAP_3"/>
    <property type="match status" value="2"/>
</dbReference>
<evidence type="ECO:0000256" key="1">
    <source>
        <dbReference type="ARBA" id="ARBA00022729"/>
    </source>
</evidence>
<evidence type="ECO:0000259" key="3">
    <source>
        <dbReference type="Pfam" id="PF07593"/>
    </source>
</evidence>
<dbReference type="InterPro" id="IPR028994">
    <property type="entry name" value="Integrin_alpha_N"/>
</dbReference>
<feature type="domain" description="ASPIC/UnbV" evidence="3">
    <location>
        <begin position="457"/>
        <end position="519"/>
    </location>
</feature>
<dbReference type="STRING" id="321339.SAMN05444340_114103"/>
<dbReference type="RefSeq" id="WP_089884587.1">
    <property type="nucleotide sequence ID" value="NZ_FNPF01000014.1"/>
</dbReference>
<organism evidence="4 5">
    <name type="scientific">Citreimonas salinaria</name>
    <dbReference type="NCBI Taxonomy" id="321339"/>
    <lineage>
        <taxon>Bacteria</taxon>
        <taxon>Pseudomonadati</taxon>
        <taxon>Pseudomonadota</taxon>
        <taxon>Alphaproteobacteria</taxon>
        <taxon>Rhodobacterales</taxon>
        <taxon>Roseobacteraceae</taxon>
        <taxon>Citreimonas</taxon>
    </lineage>
</organism>
<keyword evidence="1" id="KW-0732">Signal</keyword>
<sequence>MSGSCGGRGRARHEGTTGRRERRRTGPLAAVVPVVAIVTASCASAAPRFEDASASLPSPHVYAGGWEHFVGGGVAVLDCNADALPDLFVAGGENRARLFVNVTTDELRFREADVPELTGVTGAYPLDLDADGILDLAVLRAGPNVMLKGDGACGFADRGDALGIAAGNAWTTAFSATWEPGAALPTLAFGNYVDRDDPDGPFGTCDANVLIHPAGARFGAPEALEPGFCALSMLFSDGARGRTGLRISNDRHYYVRGGHEQMWDLVERRFLTEGDGWQRVSLWGMGIASRDLTGDGLPEVMLTSMGDQLLQIAQPDGTYAAAPYEIGTYAQRPFVGDDGRPSTGWHAQFGDVDNDGRADLFIAKGNVDQMPGLAMEDPNNLLMQGADGRFSEAADVAGVASTARARGAALADLDLDGRLDLVVVNRRAPMEIWRNVTADAGNAVTIEPRQPGANHFAVGAWVELRKGDEVQRQEVTVGGGHAGGVAGPLHFGIGSAGTAEIRVIWPNGSAAPWSPVAAGDSVIATRNAEGIGIEAR</sequence>
<dbReference type="Gene3D" id="2.130.10.130">
    <property type="entry name" value="Integrin alpha, N-terminal"/>
    <property type="match status" value="1"/>
</dbReference>
<evidence type="ECO:0000256" key="2">
    <source>
        <dbReference type="SAM" id="MobiDB-lite"/>
    </source>
</evidence>
<dbReference type="Proteomes" id="UP000199286">
    <property type="component" value="Unassembled WGS sequence"/>
</dbReference>
<dbReference type="OrthoDB" id="1488578at2"/>
<dbReference type="Pfam" id="PF07593">
    <property type="entry name" value="UnbV_ASPIC"/>
    <property type="match status" value="1"/>
</dbReference>
<gene>
    <name evidence="4" type="ORF">SAMN05444340_114103</name>
</gene>
<dbReference type="PANTHER" id="PTHR16026:SF0">
    <property type="entry name" value="CARTILAGE ACIDIC PROTEIN 1"/>
    <property type="match status" value="1"/>
</dbReference>
<dbReference type="EMBL" id="FNPF01000014">
    <property type="protein sequence ID" value="SDY68484.1"/>
    <property type="molecule type" value="Genomic_DNA"/>
</dbReference>
<proteinExistence type="predicted"/>
<dbReference type="SUPFAM" id="SSF69318">
    <property type="entry name" value="Integrin alpha N-terminal domain"/>
    <property type="match status" value="1"/>
</dbReference>
<reference evidence="4 5" key="1">
    <citation type="submission" date="2016-10" db="EMBL/GenBank/DDBJ databases">
        <authorList>
            <person name="de Groot N.N."/>
        </authorList>
    </citation>
    <scope>NUCLEOTIDE SEQUENCE [LARGE SCALE GENOMIC DNA]</scope>
    <source>
        <strain evidence="4 5">DSM 26880</strain>
    </source>
</reference>
<accession>A0A1H3LWU0</accession>
<protein>
    <submittedName>
        <fullName evidence="4">Repeat domain-containing protein</fullName>
    </submittedName>
</protein>
<name>A0A1H3LWU0_9RHOB</name>
<keyword evidence="5" id="KW-1185">Reference proteome</keyword>
<dbReference type="InterPro" id="IPR013517">
    <property type="entry name" value="FG-GAP"/>
</dbReference>